<reference evidence="2 3" key="1">
    <citation type="submission" date="2018-08" db="EMBL/GenBank/DDBJ databases">
        <title>Genomic Encyclopedia of Type Strains, Phase III (KMG-III): the genomes of soil and plant-associated and newly described type strains.</title>
        <authorList>
            <person name="Whitman W."/>
        </authorList>
    </citation>
    <scope>NUCLEOTIDE SEQUENCE [LARGE SCALE GENOMIC DNA]</scope>
    <source>
        <strain evidence="2 3">325-5</strain>
    </source>
</reference>
<gene>
    <name evidence="2" type="ORF">BX611_2090</name>
</gene>
<dbReference type="OrthoDB" id="725917at2"/>
<proteinExistence type="predicted"/>
<dbReference type="InterPro" id="IPR011990">
    <property type="entry name" value="TPR-like_helical_dom_sf"/>
</dbReference>
<keyword evidence="3" id="KW-1185">Reference proteome</keyword>
<dbReference type="Gene3D" id="1.25.40.390">
    <property type="match status" value="1"/>
</dbReference>
<dbReference type="Proteomes" id="UP000256429">
    <property type="component" value="Unassembled WGS sequence"/>
</dbReference>
<protein>
    <submittedName>
        <fullName evidence="2">SusD-like starch-binding protein associating with outer membrane</fullName>
    </submittedName>
</protein>
<dbReference type="RefSeq" id="WP_115880895.1">
    <property type="nucleotide sequence ID" value="NZ_QTTQ01000011.1"/>
</dbReference>
<dbReference type="AlphaFoldDB" id="A0A3D9RLL7"/>
<dbReference type="Pfam" id="PF12771">
    <property type="entry name" value="SusD-like_2"/>
    <property type="match status" value="2"/>
</dbReference>
<feature type="signal peptide" evidence="1">
    <location>
        <begin position="1"/>
        <end position="21"/>
    </location>
</feature>
<sequence length="555" mass="60967">MRNIKITIYSVLMFFAFSCTGDFDEINTNTQGFESTELSAKFFITEAQYKLYAPDRYPYWRAHLIHADRFAGHFTFGHNNSWWSDGLAYNYSGGYTDASWGWLAGYFGNVKSFMDLTKAGGEFENQYMYAMGLITKSLYYQMYTDTFGMLPYSEAGIEGNLTPKYDTQKDIYKGIIADLDEAMSIIGSETRTGAGVADVAENDVYCGGDLQKWKKLANTLKLRIGMRALGATGDDFASNAISAALNAPLLDAGSGSVTMEKDIIIGQWGSAAYGDVWHSFGAGSDWTMGEILINELKNNQDPRLSIYAKPAVGGELTFEGTGAEYQERLDFLIASLDNANVSYTSSVSGDITTLNVDPGQYIGQPTRLNGDIYPLVKYDLFSTPGQKINQKTGESVSIYPEIILTSAEAYFLQAEAAVRGIGSGDAQTLFADGIREAMKLWEVSDGDTENYISSQDAANISSGTMDEKLEKIAKQRWLVSYTDGFEAWAVVRDTGYPTELAQGVSNPVIFELGTLNGAYPQRMRYGSGAQSNPNFSQAISTQGPDLQGTKLWFAK</sequence>
<feature type="chain" id="PRO_5017705254" evidence="1">
    <location>
        <begin position="22"/>
        <end position="555"/>
    </location>
</feature>
<name>A0A3D9RLL7_9FLAO</name>
<comment type="caution">
    <text evidence="2">The sequence shown here is derived from an EMBL/GenBank/DDBJ whole genome shotgun (WGS) entry which is preliminary data.</text>
</comment>
<organism evidence="2 3">
    <name type="scientific">Lutibacter oceani</name>
    <dbReference type="NCBI Taxonomy" id="1853311"/>
    <lineage>
        <taxon>Bacteria</taxon>
        <taxon>Pseudomonadati</taxon>
        <taxon>Bacteroidota</taxon>
        <taxon>Flavobacteriia</taxon>
        <taxon>Flavobacteriales</taxon>
        <taxon>Flavobacteriaceae</taxon>
        <taxon>Lutibacter</taxon>
    </lineage>
</organism>
<dbReference type="SUPFAM" id="SSF48452">
    <property type="entry name" value="TPR-like"/>
    <property type="match status" value="1"/>
</dbReference>
<keyword evidence="1" id="KW-0732">Signal</keyword>
<evidence type="ECO:0000256" key="1">
    <source>
        <dbReference type="SAM" id="SignalP"/>
    </source>
</evidence>
<accession>A0A3D9RLL7</accession>
<dbReference type="PROSITE" id="PS51257">
    <property type="entry name" value="PROKAR_LIPOPROTEIN"/>
    <property type="match status" value="1"/>
</dbReference>
<dbReference type="EMBL" id="QTTQ01000011">
    <property type="protein sequence ID" value="REE80448.1"/>
    <property type="molecule type" value="Genomic_DNA"/>
</dbReference>
<dbReference type="InterPro" id="IPR041662">
    <property type="entry name" value="SusD-like_2"/>
</dbReference>
<evidence type="ECO:0000313" key="2">
    <source>
        <dbReference type="EMBL" id="REE80448.1"/>
    </source>
</evidence>
<evidence type="ECO:0000313" key="3">
    <source>
        <dbReference type="Proteomes" id="UP000256429"/>
    </source>
</evidence>